<keyword evidence="1 2" id="KW-0238">DNA-binding</keyword>
<evidence type="ECO:0000313" key="4">
    <source>
        <dbReference type="EMBL" id="MPQ61156.1"/>
    </source>
</evidence>
<dbReference type="Pfam" id="PF00440">
    <property type="entry name" value="TetR_N"/>
    <property type="match status" value="1"/>
</dbReference>
<dbReference type="PROSITE" id="PS01081">
    <property type="entry name" value="HTH_TETR_1"/>
    <property type="match status" value="1"/>
</dbReference>
<dbReference type="InterPro" id="IPR001647">
    <property type="entry name" value="HTH_TetR"/>
</dbReference>
<dbReference type="Proteomes" id="UP000342249">
    <property type="component" value="Unassembled WGS sequence"/>
</dbReference>
<dbReference type="Gene3D" id="1.10.357.10">
    <property type="entry name" value="Tetracycline Repressor, domain 2"/>
    <property type="match status" value="1"/>
</dbReference>
<dbReference type="InterPro" id="IPR050624">
    <property type="entry name" value="HTH-type_Tx_Regulator"/>
</dbReference>
<dbReference type="InterPro" id="IPR023772">
    <property type="entry name" value="DNA-bd_HTH_TetR-type_CS"/>
</dbReference>
<dbReference type="PRINTS" id="PR00455">
    <property type="entry name" value="HTHTETR"/>
</dbReference>
<dbReference type="RefSeq" id="WP_152750407.1">
    <property type="nucleotide sequence ID" value="NZ_SPSE01000014.1"/>
</dbReference>
<evidence type="ECO:0000313" key="5">
    <source>
        <dbReference type="Proteomes" id="UP000342249"/>
    </source>
</evidence>
<evidence type="ECO:0000259" key="3">
    <source>
        <dbReference type="PROSITE" id="PS50977"/>
    </source>
</evidence>
<evidence type="ECO:0000256" key="1">
    <source>
        <dbReference type="ARBA" id="ARBA00023125"/>
    </source>
</evidence>
<gene>
    <name evidence="4" type="ORF">E4V82_03365</name>
</gene>
<dbReference type="PROSITE" id="PS50977">
    <property type="entry name" value="HTH_TETR_2"/>
    <property type="match status" value="1"/>
</dbReference>
<feature type="DNA-binding region" description="H-T-H motif" evidence="2">
    <location>
        <begin position="37"/>
        <end position="56"/>
    </location>
</feature>
<proteinExistence type="predicted"/>
<reference evidence="4 5" key="1">
    <citation type="journal article" date="2019" name="Lett. Appl. Microbiol.">
        <title>A case of 'blown pack' spoilage of vacuum-packaged pork likely associated with Clostridium estertheticum in Canada.</title>
        <authorList>
            <person name="Zhang P."/>
            <person name="Ward P."/>
            <person name="McMullen L.M."/>
            <person name="Yang X."/>
        </authorList>
    </citation>
    <scope>NUCLEOTIDE SEQUENCE [LARGE SCALE GENOMIC DNA]</scope>
    <source>
        <strain evidence="4 5">MA19</strain>
    </source>
</reference>
<dbReference type="SUPFAM" id="SSF46689">
    <property type="entry name" value="Homeodomain-like"/>
    <property type="match status" value="1"/>
</dbReference>
<accession>A0A5N7IJK4</accession>
<dbReference type="PANTHER" id="PTHR43479">
    <property type="entry name" value="ACREF/ENVCD OPERON REPRESSOR-RELATED"/>
    <property type="match status" value="1"/>
</dbReference>
<sequence length="226" mass="25931">MKGTNFTKPENKKDLKRKIIIEAATKVFSQKGYIDSSIKDITDEASVAVGTFYSYFNNKEEVLEQIYEEISDMSLKIASDVSMGENDSVTKKFTLAMTCAICTYVSNKELSKLLFVKSMAINESLERKRWETLDKTNSYLKGILEHLNEVHSFGINDINVTSILLTNSIFGVITYWIDERLTSSLKDMIFSLCTYHLRALNIEFTDNEVNKYINEVLISDYEELLK</sequence>
<name>A0A5N7IJK4_9CLOT</name>
<dbReference type="InterPro" id="IPR009057">
    <property type="entry name" value="Homeodomain-like_sf"/>
</dbReference>
<dbReference type="GO" id="GO:0003677">
    <property type="term" value="F:DNA binding"/>
    <property type="evidence" value="ECO:0007669"/>
    <property type="project" value="UniProtKB-UniRule"/>
</dbReference>
<evidence type="ECO:0000256" key="2">
    <source>
        <dbReference type="PROSITE-ProRule" id="PRU00335"/>
    </source>
</evidence>
<organism evidence="4 5">
    <name type="scientific">Clostridium estertheticum</name>
    <dbReference type="NCBI Taxonomy" id="238834"/>
    <lineage>
        <taxon>Bacteria</taxon>
        <taxon>Bacillati</taxon>
        <taxon>Bacillota</taxon>
        <taxon>Clostridia</taxon>
        <taxon>Eubacteriales</taxon>
        <taxon>Clostridiaceae</taxon>
        <taxon>Clostridium</taxon>
    </lineage>
</organism>
<comment type="caution">
    <text evidence="4">The sequence shown here is derived from an EMBL/GenBank/DDBJ whole genome shotgun (WGS) entry which is preliminary data.</text>
</comment>
<dbReference type="EMBL" id="SPSF01000013">
    <property type="protein sequence ID" value="MPQ61156.1"/>
    <property type="molecule type" value="Genomic_DNA"/>
</dbReference>
<feature type="domain" description="HTH tetR-type" evidence="3">
    <location>
        <begin position="14"/>
        <end position="74"/>
    </location>
</feature>
<dbReference type="PANTHER" id="PTHR43479:SF11">
    <property type="entry name" value="ACREF_ENVCD OPERON REPRESSOR-RELATED"/>
    <property type="match status" value="1"/>
</dbReference>
<dbReference type="AlphaFoldDB" id="A0A5N7IJK4"/>
<protein>
    <submittedName>
        <fullName evidence="4">TetR/AcrR family transcriptional regulator</fullName>
    </submittedName>
</protein>